<keyword evidence="3" id="KW-0862">Zinc</keyword>
<evidence type="ECO:0000256" key="1">
    <source>
        <dbReference type="ARBA" id="ARBA00005495"/>
    </source>
</evidence>
<comment type="similarity">
    <text evidence="1">Belongs to the Gfa family.</text>
</comment>
<keyword evidence="7" id="KW-1185">Reference proteome</keyword>
<dbReference type="Gene3D" id="3.90.1590.10">
    <property type="entry name" value="glutathione-dependent formaldehyde- activating enzyme (gfa)"/>
    <property type="match status" value="1"/>
</dbReference>
<gene>
    <name evidence="6" type="ORF">NQX30_07515</name>
</gene>
<comment type="caution">
    <text evidence="6">The sequence shown here is derived from an EMBL/GenBank/DDBJ whole genome shotgun (WGS) entry which is preliminary data.</text>
</comment>
<protein>
    <submittedName>
        <fullName evidence="6">GFA family protein</fullName>
    </submittedName>
</protein>
<dbReference type="SUPFAM" id="SSF51316">
    <property type="entry name" value="Mss4-like"/>
    <property type="match status" value="1"/>
</dbReference>
<keyword evidence="2" id="KW-0479">Metal-binding</keyword>
<dbReference type="InterPro" id="IPR011057">
    <property type="entry name" value="Mss4-like_sf"/>
</dbReference>
<evidence type="ECO:0000256" key="3">
    <source>
        <dbReference type="ARBA" id="ARBA00022833"/>
    </source>
</evidence>
<dbReference type="Proteomes" id="UP001168167">
    <property type="component" value="Unassembled WGS sequence"/>
</dbReference>
<sequence>MSDSNNNIHYGGCLCGAVRYTLNGALRPISNCHCKQCRQWSGHYVSATRPAEGIDINDPQGMLKWYQSSPTAKRGFCGQCGSSLFWDGGGSPSVMAGTMDDTGTLTARQHIFTADKGAYYNIEDDLPKYPQSSPPDTR</sequence>
<name>A0ABT7QP13_9GAMM</name>
<evidence type="ECO:0000313" key="7">
    <source>
        <dbReference type="Proteomes" id="UP001168167"/>
    </source>
</evidence>
<reference evidence="6" key="2">
    <citation type="journal article" date="2023" name="Microbiome">
        <title>Synthase-selected sorting approach identifies a beta-lactone synthase in a nudibranch symbiotic bacterium.</title>
        <authorList>
            <person name="Dzunkova M."/>
            <person name="La Clair J.J."/>
            <person name="Tyml T."/>
            <person name="Doud D."/>
            <person name="Schulz F."/>
            <person name="Piquer-Esteban S."/>
            <person name="Porcel Sanchis D."/>
            <person name="Osborn A."/>
            <person name="Robinson D."/>
            <person name="Louie K.B."/>
            <person name="Bowen B.P."/>
            <person name="Bowers R.M."/>
            <person name="Lee J."/>
            <person name="Arnau V."/>
            <person name="Diaz-Villanueva W."/>
            <person name="Stepanauskas R."/>
            <person name="Gosliner T."/>
            <person name="Date S.V."/>
            <person name="Northen T.R."/>
            <person name="Cheng J.F."/>
            <person name="Burkart M.D."/>
            <person name="Woyke T."/>
        </authorList>
    </citation>
    <scope>NUCLEOTIDE SEQUENCE</scope>
    <source>
        <strain evidence="6">Df01</strain>
    </source>
</reference>
<evidence type="ECO:0000256" key="2">
    <source>
        <dbReference type="ARBA" id="ARBA00022723"/>
    </source>
</evidence>
<dbReference type="PROSITE" id="PS51891">
    <property type="entry name" value="CENP_V_GFA"/>
    <property type="match status" value="1"/>
</dbReference>
<reference evidence="6" key="1">
    <citation type="submission" date="2022-08" db="EMBL/GenBank/DDBJ databases">
        <authorList>
            <person name="Dzunkova M."/>
            <person name="La Clair J."/>
            <person name="Tyml T."/>
            <person name="Doud D."/>
            <person name="Schulz F."/>
            <person name="Piquer S."/>
            <person name="Porcel Sanchis D."/>
            <person name="Osborn A."/>
            <person name="Robinson D."/>
            <person name="Louie K.B."/>
            <person name="Bowen B.P."/>
            <person name="Bowers R."/>
            <person name="Lee J."/>
            <person name="Arnau Llombart V."/>
            <person name="Diaz Villanueva W."/>
            <person name="Gosliner T."/>
            <person name="Northen T."/>
            <person name="Cheng J.-F."/>
            <person name="Burkart M.D."/>
            <person name="Woyke T."/>
        </authorList>
    </citation>
    <scope>NUCLEOTIDE SEQUENCE</scope>
    <source>
        <strain evidence="6">Df01</strain>
    </source>
</reference>
<dbReference type="InterPro" id="IPR006913">
    <property type="entry name" value="CENP-V/GFA"/>
</dbReference>
<dbReference type="Pfam" id="PF04828">
    <property type="entry name" value="GFA"/>
    <property type="match status" value="1"/>
</dbReference>
<dbReference type="EMBL" id="JANQAO010000005">
    <property type="protein sequence ID" value="MDM5148203.1"/>
    <property type="molecule type" value="Genomic_DNA"/>
</dbReference>
<feature type="domain" description="CENP-V/GFA" evidence="5">
    <location>
        <begin position="9"/>
        <end position="121"/>
    </location>
</feature>
<keyword evidence="4" id="KW-0456">Lyase</keyword>
<organism evidence="6 7">
    <name type="scientific">Candidatus Doriopsillibacter californiensis</name>
    <dbReference type="NCBI Taxonomy" id="2970740"/>
    <lineage>
        <taxon>Bacteria</taxon>
        <taxon>Pseudomonadati</taxon>
        <taxon>Pseudomonadota</taxon>
        <taxon>Gammaproteobacteria</taxon>
        <taxon>Candidatus Tethybacterales</taxon>
        <taxon>Candidatus Persebacteraceae</taxon>
        <taxon>Candidatus Doriopsillibacter</taxon>
    </lineage>
</organism>
<dbReference type="PANTHER" id="PTHR33337">
    <property type="entry name" value="GFA DOMAIN-CONTAINING PROTEIN"/>
    <property type="match status" value="1"/>
</dbReference>
<proteinExistence type="inferred from homology"/>
<dbReference type="PANTHER" id="PTHR33337:SF40">
    <property type="entry name" value="CENP-V_GFA DOMAIN-CONTAINING PROTEIN-RELATED"/>
    <property type="match status" value="1"/>
</dbReference>
<evidence type="ECO:0000256" key="4">
    <source>
        <dbReference type="ARBA" id="ARBA00023239"/>
    </source>
</evidence>
<accession>A0ABT7QP13</accession>
<evidence type="ECO:0000259" key="5">
    <source>
        <dbReference type="PROSITE" id="PS51891"/>
    </source>
</evidence>
<evidence type="ECO:0000313" key="6">
    <source>
        <dbReference type="EMBL" id="MDM5148203.1"/>
    </source>
</evidence>